<dbReference type="SUPFAM" id="SSF69304">
    <property type="entry name" value="Tricorn protease N-terminal domain"/>
    <property type="match status" value="1"/>
</dbReference>
<evidence type="ECO:0000313" key="8">
    <source>
        <dbReference type="Proteomes" id="UP000182200"/>
    </source>
</evidence>
<accession>A0A0N7MQZ0</accession>
<comment type="subcellular location">
    <subcellularLocation>
        <location evidence="1">Membrane</location>
    </subcellularLocation>
</comment>
<gene>
    <name evidence="6" type="ORF">JGI4_00501</name>
    <name evidence="5" type="ORF">JGI8_00597</name>
</gene>
<organism evidence="6 7">
    <name type="scientific">Candidatus Kryptonium thompsonii</name>
    <dbReference type="NCBI Taxonomy" id="1633631"/>
    <lineage>
        <taxon>Bacteria</taxon>
        <taxon>Pseudomonadati</taxon>
        <taxon>Candidatus Kryptoniota</taxon>
        <taxon>Candidatus Kryptonium</taxon>
    </lineage>
</organism>
<accession>A0A0P1M1F1</accession>
<evidence type="ECO:0000313" key="5">
    <source>
        <dbReference type="EMBL" id="CUS82358.1"/>
    </source>
</evidence>
<evidence type="ECO:0000256" key="1">
    <source>
        <dbReference type="ARBA" id="ARBA00004370"/>
    </source>
</evidence>
<accession>A0A0P1LD10</accession>
<dbReference type="AlphaFoldDB" id="A0A0P1LD10"/>
<dbReference type="EMBL" id="CZVI01000005">
    <property type="protein sequence ID" value="CUS82358.1"/>
    <property type="molecule type" value="Genomic_DNA"/>
</dbReference>
<dbReference type="Proteomes" id="UP000182200">
    <property type="component" value="Unassembled WGS sequence"/>
</dbReference>
<dbReference type="STRING" id="1633631.GCA_001442925_00501"/>
<dbReference type="Gene3D" id="2.40.160.50">
    <property type="entry name" value="membrane protein fhac: a member of the omp85/tpsb transporter family"/>
    <property type="match status" value="1"/>
</dbReference>
<reference evidence="6 7" key="2">
    <citation type="submission" date="2015-11" db="EMBL/GenBank/DDBJ databases">
        <authorList>
            <person name="Zhang Y."/>
            <person name="Guo Z."/>
        </authorList>
    </citation>
    <scope>NUCLEOTIDE SEQUENCE [LARGE SCALE GENOMIC DNA]</scope>
    <source>
        <strain evidence="6">JGI-4</strain>
    </source>
</reference>
<evidence type="ECO:0000313" key="6">
    <source>
        <dbReference type="EMBL" id="CUU02395.1"/>
    </source>
</evidence>
<name>A0A0P1LD10_9BACT</name>
<comment type="similarity">
    <text evidence="2">Belongs to the TolB family.</text>
</comment>
<accession>A0A0P1LLV5</accession>
<accession>A0A0P1MP55</accession>
<sequence length="948" mass="111068">MIKFINLVLCFLFLYSNCLAQWYYFGRNKVQYTEFQWDILKTEHFDIYYHPEMKDIAERGAYFAEEAYAELQEKFNINILNKIPLVFYSSHLYFQQTNTTPGLIPEGVGGFFEFIKGRVVIPFDGSLYQFKHVIKHELIHVFTLHKVQRVLKDRKQPTEKMPPLWFTEGLAEFWSTKWDNQAEMLLRDAVLNGYIVPLSEMDRILGTFLMYKEGQNILEYIAQKYGEEKILLLLENFWKANSFEKVFELTIGKNYKQFDEEWLYHLKKKYYPLLKYNDPPSAVTKPLVVEGFNMKPVFYRNGDKREIYFVGNITGYTNIYKIDLESKTKPKIVIEGERSDKLEAFHLFKTKIDVKNDKLAFITKSGDHDAIHIYDLRSEKITDMFQFNSLVMITSLSFSPDAEKLAITAIDKSGYSDIYIFDLKTKNLKKLTNDFYDDREVAWSPKGDKIAFISDRMNFGIDGKYNIFLYDVNEDKIEYFIYGNFSCSSPSWAPDGRFLAFSSDIDGTQNIWVIDLSQKKFIAELDGTFNLNGYEEVEIKQITNLTTAAFDPTWTDDGRIVCVALENLKFQIRMIENVYEKIEKPNFVQKINYQTIDKNHWDTPKIHGIQKVNVTTYRGKYDLDIAQSQISTDPIFGTVGGAAIALSDLLGNERYYILIYNTAQTKDEILKSFNIAISRVSLSKRTNFAYGIFHLAGRRYDLTDPDLFYYEKAYGGYFALSYPISVFRRVEASIMLNRSDKEILFGVRERKAMLLSNSLSYIFDNSLWSPTGPIDGKRFNITLAYTTDIQFSNVNYYTFIFDYRHYFRLSTRSAYAVRLTLFYNEGKEARRWFMGGSWDLRGYERWSIRGKKLWFVSQELRFPFIDKFDIKFPFGGIFIGSIRGALFFDTGNAWDNKYTETLGSVGFGIRFNIGGVIVLRYDVGKRLENNLSKFQKSFFHQFFFGWDF</sequence>
<dbReference type="PANTHER" id="PTHR36842">
    <property type="entry name" value="PROTEIN TOLB HOMOLOG"/>
    <property type="match status" value="1"/>
</dbReference>
<evidence type="ECO:0000259" key="4">
    <source>
        <dbReference type="Pfam" id="PF01103"/>
    </source>
</evidence>
<evidence type="ECO:0000256" key="3">
    <source>
        <dbReference type="ARBA" id="ARBA00023136"/>
    </source>
</evidence>
<keyword evidence="8" id="KW-1185">Reference proteome</keyword>
<dbReference type="EMBL" id="FAOP01000003">
    <property type="protein sequence ID" value="CUU02395.1"/>
    <property type="molecule type" value="Genomic_DNA"/>
</dbReference>
<evidence type="ECO:0000313" key="7">
    <source>
        <dbReference type="Proteomes" id="UP000182011"/>
    </source>
</evidence>
<protein>
    <submittedName>
        <fullName evidence="6">WD40-like Beta Propeller Repeat</fullName>
    </submittedName>
</protein>
<dbReference type="Gene3D" id="2.120.10.30">
    <property type="entry name" value="TolB, C-terminal domain"/>
    <property type="match status" value="1"/>
</dbReference>
<dbReference type="InterPro" id="IPR011042">
    <property type="entry name" value="6-blade_b-propeller_TolB-like"/>
</dbReference>
<dbReference type="InterPro" id="IPR000184">
    <property type="entry name" value="Bac_surfAg_D15"/>
</dbReference>
<proteinExistence type="inferred from homology"/>
<feature type="domain" description="Bacterial surface antigen (D15)" evidence="4">
    <location>
        <begin position="753"/>
        <end position="927"/>
    </location>
</feature>
<reference evidence="5 8" key="1">
    <citation type="submission" date="2015-11" db="EMBL/GenBank/DDBJ databases">
        <authorList>
            <person name="Varghese N."/>
        </authorList>
    </citation>
    <scope>NUCLEOTIDE SEQUENCE [LARGE SCALE GENOMIC DNA]</scope>
    <source>
        <strain evidence="5 8">JGI-8</strain>
    </source>
</reference>
<dbReference type="RefSeq" id="WP_244884367.1">
    <property type="nucleotide sequence ID" value="NZ_CZVI01000005.1"/>
</dbReference>
<keyword evidence="3" id="KW-0472">Membrane</keyword>
<accession>A0A0S4MV09</accession>
<dbReference type="Pfam" id="PF07676">
    <property type="entry name" value="PD40"/>
    <property type="match status" value="2"/>
</dbReference>
<dbReference type="GO" id="GO:0019867">
    <property type="term" value="C:outer membrane"/>
    <property type="evidence" value="ECO:0007669"/>
    <property type="project" value="InterPro"/>
</dbReference>
<evidence type="ECO:0000256" key="2">
    <source>
        <dbReference type="ARBA" id="ARBA00009820"/>
    </source>
</evidence>
<dbReference type="Pfam" id="PF01103">
    <property type="entry name" value="Omp85"/>
    <property type="match status" value="1"/>
</dbReference>
<dbReference type="InterPro" id="IPR011659">
    <property type="entry name" value="WD40"/>
</dbReference>
<dbReference type="Proteomes" id="UP000182011">
    <property type="component" value="Unassembled WGS sequence"/>
</dbReference>